<dbReference type="AlphaFoldDB" id="A0AAD0TLM5"/>
<evidence type="ECO:0000313" key="2">
    <source>
        <dbReference type="EMBL" id="GBF02025.1"/>
    </source>
</evidence>
<dbReference type="EMBL" id="BDOR01000007">
    <property type="protein sequence ID" value="GBF02025.1"/>
    <property type="molecule type" value="Genomic_DNA"/>
</dbReference>
<evidence type="ECO:0000313" key="4">
    <source>
        <dbReference type="Proteomes" id="UP000277896"/>
    </source>
</evidence>
<dbReference type="EMBL" id="CP032744">
    <property type="protein sequence ID" value="AYJ37979.1"/>
    <property type="molecule type" value="Genomic_DNA"/>
</dbReference>
<reference evidence="2 3" key="1">
    <citation type="submission" date="2017-04" db="EMBL/GenBank/DDBJ databases">
        <title>In vitro and in silico characterization of Lactobacillus paraplantarum D2-1, a starter culture for soymilk fermentation.</title>
        <authorList>
            <person name="Endo A."/>
            <person name="Sasaki F."/>
            <person name="Maeno S."/>
            <person name="Kanesaki Y."/>
            <person name="Kubota E."/>
            <person name="Torres G.A."/>
            <person name="Tomita S."/>
            <person name="Nakagawa J."/>
        </authorList>
    </citation>
    <scope>NUCLEOTIDE SEQUENCE [LARGE SCALE GENOMIC DNA]</scope>
    <source>
        <strain evidence="2 3">D2-1</strain>
    </source>
</reference>
<proteinExistence type="predicted"/>
<dbReference type="SUPFAM" id="SSF55729">
    <property type="entry name" value="Acyl-CoA N-acyltransferases (Nat)"/>
    <property type="match status" value="1"/>
</dbReference>
<organism evidence="1 4">
    <name type="scientific">Lactiplantibacillus paraplantarum</name>
    <dbReference type="NCBI Taxonomy" id="60520"/>
    <lineage>
        <taxon>Bacteria</taxon>
        <taxon>Bacillati</taxon>
        <taxon>Bacillota</taxon>
        <taxon>Bacilli</taxon>
        <taxon>Lactobacillales</taxon>
        <taxon>Lactobacillaceae</taxon>
        <taxon>Lactiplantibacillus</taxon>
    </lineage>
</organism>
<dbReference type="Gene3D" id="3.40.630.30">
    <property type="match status" value="1"/>
</dbReference>
<dbReference type="Proteomes" id="UP000277896">
    <property type="component" value="Chromosome"/>
</dbReference>
<sequence length="157" mass="17841">MRIISLSQANAEKIATWHYPSQYAFYNTDADAEDYAEILSSKQRGNRFYQVTDDHDSNLLIGYFAIEATADADVLEVGLGMTPVLTGHGYGLSFVQTLVAFIVSHYQPRELQLHVAEFSQRAQITYQRADFEISKCYSQTDTDGKVYPFIIMSRNFT</sequence>
<evidence type="ECO:0000313" key="3">
    <source>
        <dbReference type="Proteomes" id="UP000236162"/>
    </source>
</evidence>
<keyword evidence="3" id="KW-1185">Reference proteome</keyword>
<dbReference type="Proteomes" id="UP000236162">
    <property type="component" value="Unassembled WGS sequence"/>
</dbReference>
<protein>
    <submittedName>
        <fullName evidence="1">N-acetyltransferase</fullName>
    </submittedName>
</protein>
<evidence type="ECO:0000313" key="1">
    <source>
        <dbReference type="EMBL" id="AYJ37979.1"/>
    </source>
</evidence>
<dbReference type="InterPro" id="IPR016181">
    <property type="entry name" value="Acyl_CoA_acyltransferase"/>
</dbReference>
<name>A0AAD0TLM5_9LACO</name>
<gene>
    <name evidence="1" type="ORF">LP667_03650</name>
    <name evidence="2" type="ORF">LPPLD21_01557</name>
</gene>
<reference evidence="1 4" key="2">
    <citation type="submission" date="2018-10" db="EMBL/GenBank/DDBJ databases">
        <title>Genome seuquencing of Lactobacillus species.</title>
        <authorList>
            <person name="Baek C."/>
            <person name="Yi H."/>
        </authorList>
    </citation>
    <scope>NUCLEOTIDE SEQUENCE [LARGE SCALE GENOMIC DNA]</scope>
    <source>
        <strain evidence="1 4">DSM 10667</strain>
    </source>
</reference>
<accession>A0AAD0TLM5</accession>
<dbReference type="RefSeq" id="WP_033609207.1">
    <property type="nucleotide sequence ID" value="NZ_AVAI01000025.1"/>
</dbReference>